<sequence>MYAIKVKELSSFLTAEAREKYKKSAAICKDFYSAYHAGEGGQEEGSQLSKLGLTIQVNLSCLGPVSEIKTRLALYVYEYLLHVACQKSVQTFLSEIRWEKNITLGEPPGFLHSWW</sequence>
<dbReference type="GO" id="GO:0003697">
    <property type="term" value="F:single-stranded DNA binding"/>
    <property type="evidence" value="ECO:0007669"/>
    <property type="project" value="InterPro"/>
</dbReference>
<dbReference type="GO" id="GO:0045944">
    <property type="term" value="P:positive regulation of transcription by RNA polymerase II"/>
    <property type="evidence" value="ECO:0007669"/>
    <property type="project" value="TreeGrafter"/>
</dbReference>
<dbReference type="PANTHER" id="PTHR12610:SF12">
    <property type="entry name" value="SEQUENCE-SPECIFIC SINGLE-STRANDED DNA-BINDING PROTEIN, ISOFORM D"/>
    <property type="match status" value="1"/>
</dbReference>
<feature type="non-terminal residue" evidence="3">
    <location>
        <position position="115"/>
    </location>
</feature>
<name>A0AAD3RK64_LATJO</name>
<evidence type="ECO:0000256" key="1">
    <source>
        <dbReference type="ARBA" id="ARBA00004123"/>
    </source>
</evidence>
<keyword evidence="4" id="KW-1185">Reference proteome</keyword>
<dbReference type="InterPro" id="IPR008116">
    <property type="entry name" value="SSDP_DNA-bd"/>
</dbReference>
<dbReference type="AlphaFoldDB" id="A0AAD3RK64"/>
<dbReference type="GO" id="GO:0005634">
    <property type="term" value="C:nucleus"/>
    <property type="evidence" value="ECO:0007669"/>
    <property type="project" value="UniProtKB-SubCell"/>
</dbReference>
<accession>A0AAD3RK64</accession>
<keyword evidence="2" id="KW-0539">Nucleus</keyword>
<evidence type="ECO:0000256" key="2">
    <source>
        <dbReference type="ARBA" id="ARBA00023242"/>
    </source>
</evidence>
<dbReference type="Proteomes" id="UP001279410">
    <property type="component" value="Unassembled WGS sequence"/>
</dbReference>
<evidence type="ECO:0000313" key="3">
    <source>
        <dbReference type="EMBL" id="GLD73469.1"/>
    </source>
</evidence>
<proteinExistence type="predicted"/>
<dbReference type="EMBL" id="BRZM01001605">
    <property type="protein sequence ID" value="GLD73469.1"/>
    <property type="molecule type" value="Genomic_DNA"/>
</dbReference>
<reference evidence="3" key="1">
    <citation type="submission" date="2022-08" db="EMBL/GenBank/DDBJ databases">
        <title>Genome sequencing of akame (Lates japonicus).</title>
        <authorList>
            <person name="Hashiguchi Y."/>
            <person name="Takahashi H."/>
        </authorList>
    </citation>
    <scope>NUCLEOTIDE SEQUENCE</scope>
    <source>
        <strain evidence="3">Kochi</strain>
    </source>
</reference>
<dbReference type="PRINTS" id="PR01743">
    <property type="entry name" value="SSDNABINDING"/>
</dbReference>
<organism evidence="3 4">
    <name type="scientific">Lates japonicus</name>
    <name type="common">Japanese lates</name>
    <dbReference type="NCBI Taxonomy" id="270547"/>
    <lineage>
        <taxon>Eukaryota</taxon>
        <taxon>Metazoa</taxon>
        <taxon>Chordata</taxon>
        <taxon>Craniata</taxon>
        <taxon>Vertebrata</taxon>
        <taxon>Euteleostomi</taxon>
        <taxon>Actinopterygii</taxon>
        <taxon>Neopterygii</taxon>
        <taxon>Teleostei</taxon>
        <taxon>Neoteleostei</taxon>
        <taxon>Acanthomorphata</taxon>
        <taxon>Carangaria</taxon>
        <taxon>Carangaria incertae sedis</taxon>
        <taxon>Centropomidae</taxon>
        <taxon>Lates</taxon>
    </lineage>
</organism>
<comment type="caution">
    <text evidence="3">The sequence shown here is derived from an EMBL/GenBank/DDBJ whole genome shotgun (WGS) entry which is preliminary data.</text>
</comment>
<dbReference type="PANTHER" id="PTHR12610">
    <property type="entry name" value="SINGLE STRANDED DNA BINDING PROTEIN"/>
    <property type="match status" value="1"/>
</dbReference>
<gene>
    <name evidence="3" type="ORF">AKAME5_002479400</name>
</gene>
<protein>
    <recommendedName>
        <fullName evidence="5">LisH domain-containing protein</fullName>
    </recommendedName>
</protein>
<evidence type="ECO:0008006" key="5">
    <source>
        <dbReference type="Google" id="ProtNLM"/>
    </source>
</evidence>
<comment type="subcellular location">
    <subcellularLocation>
        <location evidence="1">Nucleus</location>
    </subcellularLocation>
</comment>
<evidence type="ECO:0000313" key="4">
    <source>
        <dbReference type="Proteomes" id="UP001279410"/>
    </source>
</evidence>